<gene>
    <name evidence="2" type="ORF">HD597_000190</name>
</gene>
<name>A0A9X2JYY5_9ACTN</name>
<dbReference type="AlphaFoldDB" id="A0A9X2JYY5"/>
<reference evidence="2" key="1">
    <citation type="submission" date="2022-06" db="EMBL/GenBank/DDBJ databases">
        <title>Sequencing the genomes of 1000 actinobacteria strains.</title>
        <authorList>
            <person name="Klenk H.-P."/>
        </authorList>
    </citation>
    <scope>NUCLEOTIDE SEQUENCE</scope>
    <source>
        <strain evidence="2">DSM 46694</strain>
    </source>
</reference>
<feature type="compositionally biased region" description="Low complexity" evidence="1">
    <location>
        <begin position="118"/>
        <end position="128"/>
    </location>
</feature>
<dbReference type="EMBL" id="JAMZEB010000001">
    <property type="protein sequence ID" value="MCP2353170.1"/>
    <property type="molecule type" value="Genomic_DNA"/>
</dbReference>
<accession>A0A9X2JYY5</accession>
<evidence type="ECO:0000313" key="3">
    <source>
        <dbReference type="Proteomes" id="UP001139648"/>
    </source>
</evidence>
<dbReference type="Proteomes" id="UP001139648">
    <property type="component" value="Unassembled WGS sequence"/>
</dbReference>
<comment type="caution">
    <text evidence="2">The sequence shown here is derived from an EMBL/GenBank/DDBJ whole genome shotgun (WGS) entry which is preliminary data.</text>
</comment>
<evidence type="ECO:0000313" key="2">
    <source>
        <dbReference type="EMBL" id="MCP2353170.1"/>
    </source>
</evidence>
<protein>
    <submittedName>
        <fullName evidence="2">Uncharacterized protein</fullName>
    </submittedName>
</protein>
<sequence length="145" mass="15549">MKDIDLTKLAGPLIGHAVRVTATFRHRYGDPQQQVYEGTLLAIGQKQGNSRRNAMPYCLVINATATEGGVPIIAFRSVTSIEPLCPASQQHPHQPDAPSHSTVRPCRAGLPAWRRSADASGGRPSSRRSPGETSLFRGTPSGRAP</sequence>
<evidence type="ECO:0000256" key="1">
    <source>
        <dbReference type="SAM" id="MobiDB-lite"/>
    </source>
</evidence>
<organism evidence="2 3">
    <name type="scientific">Nonomuraea thailandensis</name>
    <dbReference type="NCBI Taxonomy" id="1188745"/>
    <lineage>
        <taxon>Bacteria</taxon>
        <taxon>Bacillati</taxon>
        <taxon>Actinomycetota</taxon>
        <taxon>Actinomycetes</taxon>
        <taxon>Streptosporangiales</taxon>
        <taxon>Streptosporangiaceae</taxon>
        <taxon>Nonomuraea</taxon>
    </lineage>
</organism>
<proteinExistence type="predicted"/>
<feature type="region of interest" description="Disordered" evidence="1">
    <location>
        <begin position="85"/>
        <end position="145"/>
    </location>
</feature>
<dbReference type="RefSeq" id="WP_253739608.1">
    <property type="nucleotide sequence ID" value="NZ_BAABKA010000086.1"/>
</dbReference>
<keyword evidence="3" id="KW-1185">Reference proteome</keyword>